<sequence>MKETLTVTCPVCHETSEFTWTGRINAVSDPELKLDLLDGELFKFVCPTCGATRQLENHFLYHDPTQALMVFLAPQLNERRENYERILSQILTESDLNLDSYSLRLVTSIPDLIEKIQIFDQGYNDQVIEIVKLLTDGLFAKEKPDVKVKQRHYYKQGSKEHILYVTPEGQLLVDFHDSLVSFAENKYKKAVRQDHAGRFVLVDANWAANLLERKEGDAPMEETAE</sequence>
<dbReference type="InterPro" id="IPR025682">
    <property type="entry name" value="CpXC_dom"/>
</dbReference>
<accession>A0A347WMX6</accession>
<keyword evidence="3" id="KW-1185">Reference proteome</keyword>
<dbReference type="Proteomes" id="UP000263232">
    <property type="component" value="Chromosome"/>
</dbReference>
<dbReference type="EMBL" id="CP023434">
    <property type="protein sequence ID" value="AXY26433.1"/>
    <property type="molecule type" value="Genomic_DNA"/>
</dbReference>
<dbReference type="KEGG" id="abae:CL176_10755"/>
<name>A0A347WMX6_9LACT</name>
<feature type="domain" description="CpXC" evidence="1">
    <location>
        <begin position="7"/>
        <end position="132"/>
    </location>
</feature>
<evidence type="ECO:0000313" key="2">
    <source>
        <dbReference type="EMBL" id="AXY26433.1"/>
    </source>
</evidence>
<dbReference type="OrthoDB" id="9784124at2"/>
<proteinExistence type="predicted"/>
<dbReference type="RefSeq" id="WP_118991290.1">
    <property type="nucleotide sequence ID" value="NZ_CP023434.1"/>
</dbReference>
<dbReference type="AlphaFoldDB" id="A0A347WMX6"/>
<evidence type="ECO:0000259" key="1">
    <source>
        <dbReference type="Pfam" id="PF14353"/>
    </source>
</evidence>
<reference evidence="2 3" key="1">
    <citation type="submission" date="2017-09" db="EMBL/GenBank/DDBJ databases">
        <title>Complete genome sequence of Oxytococcus suis strain ZY16052.</title>
        <authorList>
            <person name="Li F."/>
        </authorList>
    </citation>
    <scope>NUCLEOTIDE SEQUENCE [LARGE SCALE GENOMIC DNA]</scope>
    <source>
        <strain evidence="2 3">ZY16052</strain>
    </source>
</reference>
<protein>
    <recommendedName>
        <fullName evidence="1">CpXC domain-containing protein</fullName>
    </recommendedName>
</protein>
<organism evidence="2 3">
    <name type="scientific">Suicoccus acidiformans</name>
    <dbReference type="NCBI Taxonomy" id="2036206"/>
    <lineage>
        <taxon>Bacteria</taxon>
        <taxon>Bacillati</taxon>
        <taxon>Bacillota</taxon>
        <taxon>Bacilli</taxon>
        <taxon>Lactobacillales</taxon>
        <taxon>Aerococcaceae</taxon>
        <taxon>Suicoccus</taxon>
    </lineage>
</organism>
<gene>
    <name evidence="2" type="ORF">CL176_10755</name>
</gene>
<evidence type="ECO:0000313" key="3">
    <source>
        <dbReference type="Proteomes" id="UP000263232"/>
    </source>
</evidence>
<dbReference type="Pfam" id="PF14353">
    <property type="entry name" value="CpXC"/>
    <property type="match status" value="1"/>
</dbReference>